<feature type="region of interest" description="Disordered" evidence="1">
    <location>
        <begin position="14"/>
        <end position="47"/>
    </location>
</feature>
<evidence type="ECO:0000313" key="2">
    <source>
        <dbReference type="EMBL" id="GBO31703.1"/>
    </source>
</evidence>
<proteinExistence type="predicted"/>
<dbReference type="Proteomes" id="UP000499080">
    <property type="component" value="Unassembled WGS sequence"/>
</dbReference>
<sequence>MSFVVLEKMNLEANPHRSSEVKANLDSKGSTHRRNQHSRQDSSRRGNIRMDFKSIALTTRPRLLVGLQFSYKEMLQLEESDFILHTFEEKISCQFSRVNSVPVILL</sequence>
<comment type="caution">
    <text evidence="2">The sequence shown here is derived from an EMBL/GenBank/DDBJ whole genome shotgun (WGS) entry which is preliminary data.</text>
</comment>
<gene>
    <name evidence="2" type="ORF">AVEN_78673_1</name>
</gene>
<organism evidence="2 3">
    <name type="scientific">Araneus ventricosus</name>
    <name type="common">Orbweaver spider</name>
    <name type="synonym">Epeira ventricosa</name>
    <dbReference type="NCBI Taxonomy" id="182803"/>
    <lineage>
        <taxon>Eukaryota</taxon>
        <taxon>Metazoa</taxon>
        <taxon>Ecdysozoa</taxon>
        <taxon>Arthropoda</taxon>
        <taxon>Chelicerata</taxon>
        <taxon>Arachnida</taxon>
        <taxon>Araneae</taxon>
        <taxon>Araneomorphae</taxon>
        <taxon>Entelegynae</taxon>
        <taxon>Araneoidea</taxon>
        <taxon>Araneidae</taxon>
        <taxon>Araneus</taxon>
    </lineage>
</organism>
<name>A0A4Y2W1X6_ARAVE</name>
<dbReference type="EMBL" id="BGPR01055042">
    <property type="protein sequence ID" value="GBO31703.1"/>
    <property type="molecule type" value="Genomic_DNA"/>
</dbReference>
<feature type="compositionally biased region" description="Basic and acidic residues" evidence="1">
    <location>
        <begin position="14"/>
        <end position="25"/>
    </location>
</feature>
<evidence type="ECO:0000256" key="1">
    <source>
        <dbReference type="SAM" id="MobiDB-lite"/>
    </source>
</evidence>
<accession>A0A4Y2W1X6</accession>
<protein>
    <submittedName>
        <fullName evidence="2">Uncharacterized protein</fullName>
    </submittedName>
</protein>
<keyword evidence="3" id="KW-1185">Reference proteome</keyword>
<evidence type="ECO:0000313" key="3">
    <source>
        <dbReference type="Proteomes" id="UP000499080"/>
    </source>
</evidence>
<feature type="compositionally biased region" description="Basic and acidic residues" evidence="1">
    <location>
        <begin position="38"/>
        <end position="47"/>
    </location>
</feature>
<reference evidence="2 3" key="1">
    <citation type="journal article" date="2019" name="Sci. Rep.">
        <title>Orb-weaving spider Araneus ventricosus genome elucidates the spidroin gene catalogue.</title>
        <authorList>
            <person name="Kono N."/>
            <person name="Nakamura H."/>
            <person name="Ohtoshi R."/>
            <person name="Moran D.A.P."/>
            <person name="Shinohara A."/>
            <person name="Yoshida Y."/>
            <person name="Fujiwara M."/>
            <person name="Mori M."/>
            <person name="Tomita M."/>
            <person name="Arakawa K."/>
        </authorList>
    </citation>
    <scope>NUCLEOTIDE SEQUENCE [LARGE SCALE GENOMIC DNA]</scope>
</reference>
<dbReference type="AlphaFoldDB" id="A0A4Y2W1X6"/>